<proteinExistence type="predicted"/>
<gene>
    <name evidence="2" type="ORF">DSL92_01730</name>
</gene>
<dbReference type="AlphaFoldDB" id="A0A432JL55"/>
<evidence type="ECO:0000256" key="1">
    <source>
        <dbReference type="SAM" id="MobiDB-lite"/>
    </source>
</evidence>
<comment type="caution">
    <text evidence="2">The sequence shown here is derived from an EMBL/GenBank/DDBJ whole genome shotgun (WGS) entry which is preliminary data.</text>
</comment>
<name>A0A432JL55_9GAMM</name>
<reference evidence="2" key="1">
    <citation type="submission" date="2018-12" db="EMBL/GenBank/DDBJ databases">
        <authorList>
            <person name="Jadhav K."/>
            <person name="Kushwaha B."/>
            <person name="Jadhav I."/>
        </authorList>
    </citation>
    <scope>NUCLEOTIDE SEQUENCE [LARGE SCALE GENOMIC DNA]</scope>
    <source>
        <strain evidence="2">SBS 10</strain>
    </source>
</reference>
<sequence length="146" mass="15869">MAWLIGENQRALSQLCELVARLDAEDYAFPAGADGRHTLEACATSSITTGAAGGTCRRQRLDYERRLAAGMTSSSPRLAVQPSRRIGGGTDRACRCRYRPGMEPSLSVDTQRDRPGDTSLGRGWLPDQPYRSPHGDHRSAGRAARP</sequence>
<feature type="region of interest" description="Disordered" evidence="1">
    <location>
        <begin position="68"/>
        <end position="146"/>
    </location>
</feature>
<accession>A0A432JL55</accession>
<evidence type="ECO:0000313" key="2">
    <source>
        <dbReference type="EMBL" id="RUA23016.1"/>
    </source>
</evidence>
<dbReference type="EMBL" id="RXHI01000004">
    <property type="protein sequence ID" value="RUA23016.1"/>
    <property type="molecule type" value="Genomic_DNA"/>
</dbReference>
<organism evidence="2">
    <name type="scientific">Billgrantia gudaonensis</name>
    <dbReference type="NCBI Taxonomy" id="376427"/>
    <lineage>
        <taxon>Bacteria</taxon>
        <taxon>Pseudomonadati</taxon>
        <taxon>Pseudomonadota</taxon>
        <taxon>Gammaproteobacteria</taxon>
        <taxon>Oceanospirillales</taxon>
        <taxon>Halomonadaceae</taxon>
        <taxon>Billgrantia</taxon>
    </lineage>
</organism>
<protein>
    <submittedName>
        <fullName evidence="2">Uncharacterized protein</fullName>
    </submittedName>
</protein>